<dbReference type="EMBL" id="CM042889">
    <property type="protein sequence ID" value="KAI4318981.1"/>
    <property type="molecule type" value="Genomic_DNA"/>
</dbReference>
<reference evidence="2" key="1">
    <citation type="journal article" date="2023" name="Front. Plant Sci.">
        <title>Chromosomal-level genome assembly of Melastoma candidum provides insights into trichome evolution.</title>
        <authorList>
            <person name="Zhong Y."/>
            <person name="Wu W."/>
            <person name="Sun C."/>
            <person name="Zou P."/>
            <person name="Liu Y."/>
            <person name="Dai S."/>
            <person name="Zhou R."/>
        </authorList>
    </citation>
    <scope>NUCLEOTIDE SEQUENCE [LARGE SCALE GENOMIC DNA]</scope>
</reference>
<organism evidence="1 2">
    <name type="scientific">Melastoma candidum</name>
    <dbReference type="NCBI Taxonomy" id="119954"/>
    <lineage>
        <taxon>Eukaryota</taxon>
        <taxon>Viridiplantae</taxon>
        <taxon>Streptophyta</taxon>
        <taxon>Embryophyta</taxon>
        <taxon>Tracheophyta</taxon>
        <taxon>Spermatophyta</taxon>
        <taxon>Magnoliopsida</taxon>
        <taxon>eudicotyledons</taxon>
        <taxon>Gunneridae</taxon>
        <taxon>Pentapetalae</taxon>
        <taxon>rosids</taxon>
        <taxon>malvids</taxon>
        <taxon>Myrtales</taxon>
        <taxon>Melastomataceae</taxon>
        <taxon>Melastomatoideae</taxon>
        <taxon>Melastomateae</taxon>
        <taxon>Melastoma</taxon>
    </lineage>
</organism>
<dbReference type="Proteomes" id="UP001057402">
    <property type="component" value="Chromosome 10"/>
</dbReference>
<accession>A0ACB9M4S2</accession>
<protein>
    <submittedName>
        <fullName evidence="1">Uncharacterized protein</fullName>
    </submittedName>
</protein>
<sequence>MYDKDADLEEDDIVRELFDDVSPLFVEPWTNGFPKDGIGSGNSSRFPLRQQVDDDDAIRRLVSTVYSGPTIKDIEAALNVTTHKGGDTFQLGSSSSQEMIPPALRGSNKFEHKYTLKTKSSSANGAGMRDDGYKWRKYGQKAIKNSPNPRSYYKCTNPRCNAKKQVERSSDDPDTLIVTYEGLHLHFAYPFFPAGASNQPIKRPKKTDHAHESGPIILRSKDNDEPPHAPLEDPLQAQPFDPAQYEVIGYQGLLQDVVPVGVLNPDRTEAASPSASSSAASTSSQTPPASPSYPPSCFVYPPTYYYYGCGLDPCIT</sequence>
<proteinExistence type="predicted"/>
<gene>
    <name evidence="1" type="ORF">MLD38_032633</name>
</gene>
<keyword evidence="2" id="KW-1185">Reference proteome</keyword>
<evidence type="ECO:0000313" key="2">
    <source>
        <dbReference type="Proteomes" id="UP001057402"/>
    </source>
</evidence>
<evidence type="ECO:0000313" key="1">
    <source>
        <dbReference type="EMBL" id="KAI4318981.1"/>
    </source>
</evidence>
<comment type="caution">
    <text evidence="1">The sequence shown here is derived from an EMBL/GenBank/DDBJ whole genome shotgun (WGS) entry which is preliminary data.</text>
</comment>
<name>A0ACB9M4S2_9MYRT</name>